<protein>
    <submittedName>
        <fullName evidence="5">Cystine-binding periplasmic protein</fullName>
    </submittedName>
</protein>
<accession>A0A1R7QG25</accession>
<dbReference type="SMART" id="SM00062">
    <property type="entry name" value="PBPb"/>
    <property type="match status" value="1"/>
</dbReference>
<dbReference type="Gene3D" id="3.40.190.10">
    <property type="entry name" value="Periplasmic binding protein-like II"/>
    <property type="match status" value="2"/>
</dbReference>
<feature type="signal peptide" evidence="3">
    <location>
        <begin position="1"/>
        <end position="24"/>
    </location>
</feature>
<dbReference type="PANTHER" id="PTHR35936">
    <property type="entry name" value="MEMBRANE-BOUND LYTIC MUREIN TRANSGLYCOSYLASE F"/>
    <property type="match status" value="1"/>
</dbReference>
<dbReference type="SUPFAM" id="SSF53850">
    <property type="entry name" value="Periplasmic binding protein-like II"/>
    <property type="match status" value="1"/>
</dbReference>
<dbReference type="PROSITE" id="PS51257">
    <property type="entry name" value="PROKAR_LIPOPROTEIN"/>
    <property type="match status" value="1"/>
</dbReference>
<organism evidence="5 6">
    <name type="scientific">Acinetobacter johnsonii</name>
    <dbReference type="NCBI Taxonomy" id="40214"/>
    <lineage>
        <taxon>Bacteria</taxon>
        <taxon>Pseudomonadati</taxon>
        <taxon>Pseudomonadota</taxon>
        <taxon>Gammaproteobacteria</taxon>
        <taxon>Moraxellales</taxon>
        <taxon>Moraxellaceae</taxon>
        <taxon>Acinetobacter</taxon>
    </lineage>
</organism>
<dbReference type="InterPro" id="IPR001638">
    <property type="entry name" value="Solute-binding_3/MltF_N"/>
</dbReference>
<dbReference type="CDD" id="cd01004">
    <property type="entry name" value="PBP2_MidA_like"/>
    <property type="match status" value="1"/>
</dbReference>
<keyword evidence="2 3" id="KW-0732">Signal</keyword>
<dbReference type="RefSeq" id="WP_087014240.1">
    <property type="nucleotide sequence ID" value="NZ_FUUY01000011.1"/>
</dbReference>
<evidence type="ECO:0000313" key="6">
    <source>
        <dbReference type="Proteomes" id="UP000196240"/>
    </source>
</evidence>
<evidence type="ECO:0000256" key="1">
    <source>
        <dbReference type="ARBA" id="ARBA00010333"/>
    </source>
</evidence>
<feature type="domain" description="Solute-binding protein family 3/N-terminal" evidence="4">
    <location>
        <begin position="86"/>
        <end position="318"/>
    </location>
</feature>
<evidence type="ECO:0000259" key="4">
    <source>
        <dbReference type="SMART" id="SM00062"/>
    </source>
</evidence>
<dbReference type="Pfam" id="PF00497">
    <property type="entry name" value="SBP_bac_3"/>
    <property type="match status" value="1"/>
</dbReference>
<gene>
    <name evidence="5" type="primary">fliY_1</name>
    <name evidence="5" type="ORF">ACNJC6_02885</name>
</gene>
<evidence type="ECO:0000313" key="5">
    <source>
        <dbReference type="EMBL" id="SJX23229.1"/>
    </source>
</evidence>
<dbReference type="AlphaFoldDB" id="A0A1R7QG25"/>
<name>A0A1R7QG25_ACIJO</name>
<dbReference type="PANTHER" id="PTHR35936:SF17">
    <property type="entry name" value="ARGININE-BINDING EXTRACELLULAR PROTEIN ARTP"/>
    <property type="match status" value="1"/>
</dbReference>
<evidence type="ECO:0000256" key="2">
    <source>
        <dbReference type="ARBA" id="ARBA00022729"/>
    </source>
</evidence>
<dbReference type="Proteomes" id="UP000196240">
    <property type="component" value="Unassembled WGS sequence"/>
</dbReference>
<reference evidence="5 6" key="1">
    <citation type="submission" date="2017-02" db="EMBL/GenBank/DDBJ databases">
        <authorList>
            <person name="Peterson S.W."/>
        </authorList>
    </citation>
    <scope>NUCLEOTIDE SEQUENCE [LARGE SCALE GENOMIC DNA]</scope>
    <source>
        <strain evidence="5">C6</strain>
    </source>
</reference>
<evidence type="ECO:0000256" key="3">
    <source>
        <dbReference type="SAM" id="SignalP"/>
    </source>
</evidence>
<sequence precursor="true">MRLNKTPLTIALALFLGISLVGCSKEQTSNQTASSTAESTKSTDKTDFYSRELAKLKENMTPIHVAQNAEARQKIPKDFKFVNAGYLTVAAISGAPPLSVLGPDNQTYIGTEIDIARLIADSLGLKLKLIRTSWEDWPLGVISGKYDAAIANVTVTKERKEKFDFATYRQDVLAFYVSEKSKVKAIKGPDDISGLKVIVGSGTNQEKVLLDWIEDNKKKGLPPGQALYYDDGASASLALQSGRVDALFGPNVAYAWQAANGAKIRLAGTALGGGTRPAELGVTLKKGGGLADAVQTALNGVIQTGEYQKVLARWGAQAEAIQHSVINPPGLGD</sequence>
<proteinExistence type="inferred from homology"/>
<dbReference type="EMBL" id="FUUY01000011">
    <property type="protein sequence ID" value="SJX23229.1"/>
    <property type="molecule type" value="Genomic_DNA"/>
</dbReference>
<feature type="chain" id="PRO_5012255558" evidence="3">
    <location>
        <begin position="25"/>
        <end position="333"/>
    </location>
</feature>
<comment type="similarity">
    <text evidence="1">Belongs to the bacterial solute-binding protein 3 family.</text>
</comment>